<proteinExistence type="predicted"/>
<gene>
    <name evidence="3" type="ORF">FVP60_02380</name>
</gene>
<dbReference type="RefSeq" id="WP_147824662.1">
    <property type="nucleotide sequence ID" value="NZ_BAAARG010000001.1"/>
</dbReference>
<dbReference type="Gene3D" id="3.40.50.12780">
    <property type="entry name" value="N-terminal domain of ligase-like"/>
    <property type="match status" value="1"/>
</dbReference>
<name>A0A5C8HRE9_9MICO</name>
<comment type="caution">
    <text evidence="3">The sequence shown here is derived from an EMBL/GenBank/DDBJ whole genome shotgun (WGS) entry which is preliminary data.</text>
</comment>
<dbReference type="Pfam" id="PF00501">
    <property type="entry name" value="AMP-binding"/>
    <property type="match status" value="1"/>
</dbReference>
<dbReference type="AlphaFoldDB" id="A0A5C8HRE9"/>
<evidence type="ECO:0000313" key="4">
    <source>
        <dbReference type="Proteomes" id="UP000321196"/>
    </source>
</evidence>
<keyword evidence="3" id="KW-0436">Ligase</keyword>
<dbReference type="Pfam" id="PF13193">
    <property type="entry name" value="AMP-binding_C"/>
    <property type="match status" value="1"/>
</dbReference>
<keyword evidence="4" id="KW-1185">Reference proteome</keyword>
<feature type="domain" description="AMP-binding enzyme C-terminal" evidence="2">
    <location>
        <begin position="414"/>
        <end position="482"/>
    </location>
</feature>
<dbReference type="PANTHER" id="PTHR43767:SF1">
    <property type="entry name" value="NONRIBOSOMAL PEPTIDE SYNTHASE PES1 (EUROFUNG)-RELATED"/>
    <property type="match status" value="1"/>
</dbReference>
<dbReference type="PROSITE" id="PS00455">
    <property type="entry name" value="AMP_BINDING"/>
    <property type="match status" value="1"/>
</dbReference>
<dbReference type="EMBL" id="VRSW01000001">
    <property type="protein sequence ID" value="TXK05852.1"/>
    <property type="molecule type" value="Genomic_DNA"/>
</dbReference>
<dbReference type="OrthoDB" id="9803968at2"/>
<dbReference type="Gene3D" id="3.30.300.30">
    <property type="match status" value="1"/>
</dbReference>
<dbReference type="InterPro" id="IPR042099">
    <property type="entry name" value="ANL_N_sf"/>
</dbReference>
<organism evidence="3 4">
    <name type="scientific">Microbacterium mitrae</name>
    <dbReference type="NCBI Taxonomy" id="664640"/>
    <lineage>
        <taxon>Bacteria</taxon>
        <taxon>Bacillati</taxon>
        <taxon>Actinomycetota</taxon>
        <taxon>Actinomycetes</taxon>
        <taxon>Micrococcales</taxon>
        <taxon>Microbacteriaceae</taxon>
        <taxon>Microbacterium</taxon>
    </lineage>
</organism>
<evidence type="ECO:0000313" key="3">
    <source>
        <dbReference type="EMBL" id="TXK05852.1"/>
    </source>
</evidence>
<feature type="domain" description="AMP-dependent synthetase/ligase" evidence="1">
    <location>
        <begin position="14"/>
        <end position="364"/>
    </location>
</feature>
<dbReference type="InterPro" id="IPR000873">
    <property type="entry name" value="AMP-dep_synth/lig_dom"/>
</dbReference>
<dbReference type="Proteomes" id="UP000321196">
    <property type="component" value="Unassembled WGS sequence"/>
</dbReference>
<evidence type="ECO:0000259" key="2">
    <source>
        <dbReference type="Pfam" id="PF13193"/>
    </source>
</evidence>
<dbReference type="SUPFAM" id="SSF56801">
    <property type="entry name" value="Acetyl-CoA synthetase-like"/>
    <property type="match status" value="1"/>
</dbReference>
<reference evidence="3 4" key="1">
    <citation type="submission" date="2019-08" db="EMBL/GenBank/DDBJ databases">
        <authorList>
            <person name="Dong K."/>
        </authorList>
    </citation>
    <scope>NUCLEOTIDE SEQUENCE [LARGE SCALE GENOMIC DNA]</scope>
    <source>
        <strain evidence="3 4">M4-8</strain>
    </source>
</reference>
<dbReference type="InterPro" id="IPR045851">
    <property type="entry name" value="AMP-bd_C_sf"/>
</dbReference>
<evidence type="ECO:0000259" key="1">
    <source>
        <dbReference type="Pfam" id="PF00501"/>
    </source>
</evidence>
<dbReference type="InterPro" id="IPR025110">
    <property type="entry name" value="AMP-bd_C"/>
</dbReference>
<dbReference type="PANTHER" id="PTHR43767">
    <property type="entry name" value="LONG-CHAIN-FATTY-ACID--COA LIGASE"/>
    <property type="match status" value="1"/>
</dbReference>
<protein>
    <submittedName>
        <fullName evidence="3">Long-chain fatty acid--CoA ligase</fullName>
    </submittedName>
</protein>
<dbReference type="GO" id="GO:0016878">
    <property type="term" value="F:acid-thiol ligase activity"/>
    <property type="evidence" value="ECO:0007669"/>
    <property type="project" value="UniProtKB-ARBA"/>
</dbReference>
<accession>A0A5C8HRE9</accession>
<sequence>MMASAHTLGRWVADRAASQPDAIAVIDGGVAITNRDLSTRIDALAKRLRAGGYGVGDRIATVTGNSTDQIVLFFACARVGMALVPLSWRLTVGELSDLMQRAQPALVAVDDEHTTAAAEALRAHGSVTALVTLGTAGIEAQVPPRAGGFVAQHDVRDDDALLVIFTSGSESAPKGVVLTHANCFWTNLALASAAQLTGDDVVLTVLPQFHVAAWNCQPLLALWRGATLVLERSFQPGRVLHLIAEHRVTAMMGVPTHYRLLAQDRGFADADLTSLRTALVGGATMPDDLAVMWRERGVALIQGYGLTEAGPNVASARAGDVGVIGKPYAHVDVMLADVQTGGELVGAAIGELWVRGPSVSPGYLNDAEATARTRSGEWLRTGDIAERLDDGRLRIIDRVKDIFISGGENVSPAEVERALEKHALIVQAAVVGIPDEVWGERGLAFVVASAPMSADEVFAHARTLLAGFKVPVRVEFVTELPTLTIEKLARRQLRERARAIVEAP</sequence>
<dbReference type="InterPro" id="IPR020845">
    <property type="entry name" value="AMP-binding_CS"/>
</dbReference>
<dbReference type="InterPro" id="IPR050237">
    <property type="entry name" value="ATP-dep_AMP-bd_enzyme"/>
</dbReference>